<keyword evidence="3" id="KW-1185">Reference proteome</keyword>
<comment type="caution">
    <text evidence="2">The sequence shown here is derived from an EMBL/GenBank/DDBJ whole genome shotgun (WGS) entry which is preliminary data.</text>
</comment>
<evidence type="ECO:0000313" key="3">
    <source>
        <dbReference type="Proteomes" id="UP000540989"/>
    </source>
</evidence>
<keyword evidence="1" id="KW-1133">Transmembrane helix</keyword>
<keyword evidence="1" id="KW-0812">Transmembrane</keyword>
<reference evidence="2 3" key="1">
    <citation type="submission" date="2020-08" db="EMBL/GenBank/DDBJ databases">
        <title>Genomic Encyclopedia of Type Strains, Phase IV (KMG-V): Genome sequencing to study the core and pangenomes of soil and plant-associated prokaryotes.</title>
        <authorList>
            <person name="Whitman W."/>
        </authorList>
    </citation>
    <scope>NUCLEOTIDE SEQUENCE [LARGE SCALE GENOMIC DNA]</scope>
    <source>
        <strain evidence="2 3">M8UP14</strain>
    </source>
</reference>
<evidence type="ECO:0000256" key="1">
    <source>
        <dbReference type="SAM" id="Phobius"/>
    </source>
</evidence>
<organism evidence="2 3">
    <name type="scientific">Granulicella aggregans</name>
    <dbReference type="NCBI Taxonomy" id="474949"/>
    <lineage>
        <taxon>Bacteria</taxon>
        <taxon>Pseudomonadati</taxon>
        <taxon>Acidobacteriota</taxon>
        <taxon>Terriglobia</taxon>
        <taxon>Terriglobales</taxon>
        <taxon>Acidobacteriaceae</taxon>
        <taxon>Granulicella</taxon>
    </lineage>
</organism>
<dbReference type="AlphaFoldDB" id="A0A7W7ZEV3"/>
<evidence type="ECO:0000313" key="2">
    <source>
        <dbReference type="EMBL" id="MBB5058076.1"/>
    </source>
</evidence>
<keyword evidence="1" id="KW-0472">Membrane</keyword>
<dbReference type="Proteomes" id="UP000540989">
    <property type="component" value="Unassembled WGS sequence"/>
</dbReference>
<proteinExistence type="predicted"/>
<protein>
    <submittedName>
        <fullName evidence="2">Uncharacterized protein</fullName>
    </submittedName>
</protein>
<name>A0A7W7ZEV3_9BACT</name>
<dbReference type="RefSeq" id="WP_184217323.1">
    <property type="nucleotide sequence ID" value="NZ_JACHIP010000003.1"/>
</dbReference>
<feature type="transmembrane region" description="Helical" evidence="1">
    <location>
        <begin position="36"/>
        <end position="61"/>
    </location>
</feature>
<feature type="transmembrane region" description="Helical" evidence="1">
    <location>
        <begin position="12"/>
        <end position="30"/>
    </location>
</feature>
<sequence>MLMFGNRSLSIHILRGIGGLSLVAMSVHLIGKPHGWLAILFMPAALYLLKGCPVCWTIGLFETLAHRVREWSEKKAFVGQ</sequence>
<accession>A0A7W7ZEV3</accession>
<gene>
    <name evidence="2" type="ORF">HDF16_002782</name>
</gene>
<dbReference type="EMBL" id="JACHIP010000003">
    <property type="protein sequence ID" value="MBB5058076.1"/>
    <property type="molecule type" value="Genomic_DNA"/>
</dbReference>